<dbReference type="NCBIfam" id="TIGR04516">
    <property type="entry name" value="glycosyl_450act"/>
    <property type="match status" value="1"/>
</dbReference>
<dbReference type="Proteomes" id="UP000721954">
    <property type="component" value="Unassembled WGS sequence"/>
</dbReference>
<comment type="caution">
    <text evidence="8">The sequence shown here is derived from an EMBL/GenBank/DDBJ whole genome shotgun (WGS) entry which is preliminary data.</text>
</comment>
<dbReference type="PANTHER" id="PTHR48050">
    <property type="entry name" value="STEROL 3-BETA-GLUCOSYLTRANSFERASE"/>
    <property type="match status" value="1"/>
</dbReference>
<feature type="domain" description="Erythromycin biosynthesis protein CIII-like N-terminal" evidence="7">
    <location>
        <begin position="22"/>
        <end position="263"/>
    </location>
</feature>
<dbReference type="InterPro" id="IPR002213">
    <property type="entry name" value="UDP_glucos_trans"/>
</dbReference>
<evidence type="ECO:0000256" key="1">
    <source>
        <dbReference type="ARBA" id="ARBA00006962"/>
    </source>
</evidence>
<dbReference type="EMBL" id="JAFFZM010000007">
    <property type="protein sequence ID" value="MBO8199495.1"/>
    <property type="molecule type" value="Genomic_DNA"/>
</dbReference>
<evidence type="ECO:0000256" key="4">
    <source>
        <dbReference type="ARBA" id="ARBA00023194"/>
    </source>
</evidence>
<keyword evidence="3" id="KW-0808">Transferase</keyword>
<evidence type="ECO:0000313" key="8">
    <source>
        <dbReference type="EMBL" id="MBO8199495.1"/>
    </source>
</evidence>
<dbReference type="InterPro" id="IPR030953">
    <property type="entry name" value="Glycosyl_450act"/>
</dbReference>
<dbReference type="Pfam" id="PF06722">
    <property type="entry name" value="EryCIII-like_C"/>
    <property type="match status" value="1"/>
</dbReference>
<evidence type="ECO:0000313" key="9">
    <source>
        <dbReference type="Proteomes" id="UP000721954"/>
    </source>
</evidence>
<name>A0ABS3XW08_9ACTN</name>
<keyword evidence="2" id="KW-0328">Glycosyltransferase</keyword>
<gene>
    <name evidence="8" type="ORF">JW613_14495</name>
</gene>
<dbReference type="InterPro" id="IPR050426">
    <property type="entry name" value="Glycosyltransferase_28"/>
</dbReference>
<protein>
    <submittedName>
        <fullName evidence="8">Activator-dependent family glycosyltransferase</fullName>
    </submittedName>
</protein>
<dbReference type="InterPro" id="IPR010610">
    <property type="entry name" value="EryCIII-like_C"/>
</dbReference>
<sequence length="436" mass="48312">MRVLFVTFAWKTHFYPMVPLAWALQAAGHEVRVASEPELLDTVTEAGLTAVSVGPEETLEQRIRRTQEEGDLPKGPIVPPFSTDSLYEIGDGYREGLPWEDITWLFDNVVVPRTRLLNDGMVDDLVAFSRSWQPDLVLCDVVTNAGAVAADVVGAAHGRLLFWLDLSLRMRRDFLRAKEQQPLAARPDALRDWYAGWAQKYGSDFSEELVTGQFAINVLPEPYRLEPHAHTLSMRYVPYNGRSVVPPWLYEPPRAPRVLMTFGISARQLAELQVMSVEQVQGILDALADLDIELVLTLPEEARQQLDSVPDNTRIADFVPFNVVAPTCSAVIHHGGAGNFNGTLLHGVPQLLVDSAVDAPAKRIVLEKTRAGLSVSPDEATGPRVREMLEQLLGDGAFRAGAQRLQREALDQPTPGALVQELERLVAGDRESRPRP</sequence>
<dbReference type="InterPro" id="IPR048284">
    <property type="entry name" value="EryCIII-like_N"/>
</dbReference>
<comment type="similarity">
    <text evidence="1">Belongs to the glycosyltransferase 28 family.</text>
</comment>
<dbReference type="Pfam" id="PF21036">
    <property type="entry name" value="EryCIII-like_N"/>
    <property type="match status" value="1"/>
</dbReference>
<keyword evidence="9" id="KW-1185">Reference proteome</keyword>
<dbReference type="CDD" id="cd03784">
    <property type="entry name" value="GT1_Gtf-like"/>
    <property type="match status" value="1"/>
</dbReference>
<feature type="compositionally biased region" description="Basic and acidic residues" evidence="5">
    <location>
        <begin position="421"/>
        <end position="436"/>
    </location>
</feature>
<evidence type="ECO:0000256" key="5">
    <source>
        <dbReference type="SAM" id="MobiDB-lite"/>
    </source>
</evidence>
<feature type="domain" description="Erythromycin biosynthesis protein CIII-like C-terminal" evidence="6">
    <location>
        <begin position="283"/>
        <end position="425"/>
    </location>
</feature>
<organism evidence="8 9">
    <name type="scientific">Streptomyces smyrnaeus</name>
    <dbReference type="NCBI Taxonomy" id="1387713"/>
    <lineage>
        <taxon>Bacteria</taxon>
        <taxon>Bacillati</taxon>
        <taxon>Actinomycetota</taxon>
        <taxon>Actinomycetes</taxon>
        <taxon>Kitasatosporales</taxon>
        <taxon>Streptomycetaceae</taxon>
        <taxon>Streptomyces</taxon>
    </lineage>
</organism>
<proteinExistence type="inferred from homology"/>
<reference evidence="8 9" key="1">
    <citation type="submission" date="2021-02" db="EMBL/GenBank/DDBJ databases">
        <title>Streptomyces spirodelae sp. nov., isolated from duckweed.</title>
        <authorList>
            <person name="Saimee Y."/>
            <person name="Duangmal K."/>
        </authorList>
    </citation>
    <scope>NUCLEOTIDE SEQUENCE [LARGE SCALE GENOMIC DNA]</scope>
    <source>
        <strain evidence="8 9">DSM 42105</strain>
    </source>
</reference>
<accession>A0ABS3XW08</accession>
<dbReference type="SUPFAM" id="SSF53756">
    <property type="entry name" value="UDP-Glycosyltransferase/glycogen phosphorylase"/>
    <property type="match status" value="1"/>
</dbReference>
<dbReference type="Gene3D" id="3.40.50.2000">
    <property type="entry name" value="Glycogen Phosphorylase B"/>
    <property type="match status" value="2"/>
</dbReference>
<evidence type="ECO:0000256" key="3">
    <source>
        <dbReference type="ARBA" id="ARBA00022679"/>
    </source>
</evidence>
<keyword evidence="4" id="KW-0045">Antibiotic biosynthesis</keyword>
<feature type="region of interest" description="Disordered" evidence="5">
    <location>
        <begin position="409"/>
        <end position="436"/>
    </location>
</feature>
<evidence type="ECO:0000259" key="7">
    <source>
        <dbReference type="Pfam" id="PF21036"/>
    </source>
</evidence>
<evidence type="ECO:0000256" key="2">
    <source>
        <dbReference type="ARBA" id="ARBA00022676"/>
    </source>
</evidence>
<dbReference type="PANTHER" id="PTHR48050:SF13">
    <property type="entry name" value="STEROL 3-BETA-GLUCOSYLTRANSFERASE UGT80A2"/>
    <property type="match status" value="1"/>
</dbReference>
<evidence type="ECO:0000259" key="6">
    <source>
        <dbReference type="Pfam" id="PF06722"/>
    </source>
</evidence>